<feature type="transmembrane region" description="Helical" evidence="5">
    <location>
        <begin position="208"/>
        <end position="231"/>
    </location>
</feature>
<evidence type="ECO:0000256" key="2">
    <source>
        <dbReference type="ARBA" id="ARBA00022692"/>
    </source>
</evidence>
<keyword evidence="2 5" id="KW-0812">Transmembrane</keyword>
<evidence type="ECO:0000256" key="4">
    <source>
        <dbReference type="ARBA" id="ARBA00023136"/>
    </source>
</evidence>
<dbReference type="PANTHER" id="PTHR19282">
    <property type="entry name" value="TETRASPANIN"/>
    <property type="match status" value="1"/>
</dbReference>
<reference evidence="6 7" key="1">
    <citation type="journal article" date="2024" name="BMC Genomics">
        <title>De novo assembly and annotation of Popillia japonica's genome with initial clues to its potential as an invasive pest.</title>
        <authorList>
            <person name="Cucini C."/>
            <person name="Boschi S."/>
            <person name="Funari R."/>
            <person name="Cardaioli E."/>
            <person name="Iannotti N."/>
            <person name="Marturano G."/>
            <person name="Paoli F."/>
            <person name="Bruttini M."/>
            <person name="Carapelli A."/>
            <person name="Frati F."/>
            <person name="Nardi F."/>
        </authorList>
    </citation>
    <scope>NUCLEOTIDE SEQUENCE [LARGE SCALE GENOMIC DNA]</scope>
    <source>
        <strain evidence="6">DMR45628</strain>
    </source>
</reference>
<dbReference type="AlphaFoldDB" id="A0AAW1IZT1"/>
<dbReference type="GO" id="GO:0005886">
    <property type="term" value="C:plasma membrane"/>
    <property type="evidence" value="ECO:0007669"/>
    <property type="project" value="TreeGrafter"/>
</dbReference>
<feature type="transmembrane region" description="Helical" evidence="5">
    <location>
        <begin position="63"/>
        <end position="84"/>
    </location>
</feature>
<organism evidence="6 7">
    <name type="scientific">Popillia japonica</name>
    <name type="common">Japanese beetle</name>
    <dbReference type="NCBI Taxonomy" id="7064"/>
    <lineage>
        <taxon>Eukaryota</taxon>
        <taxon>Metazoa</taxon>
        <taxon>Ecdysozoa</taxon>
        <taxon>Arthropoda</taxon>
        <taxon>Hexapoda</taxon>
        <taxon>Insecta</taxon>
        <taxon>Pterygota</taxon>
        <taxon>Neoptera</taxon>
        <taxon>Endopterygota</taxon>
        <taxon>Coleoptera</taxon>
        <taxon>Polyphaga</taxon>
        <taxon>Scarabaeiformia</taxon>
        <taxon>Scarabaeidae</taxon>
        <taxon>Rutelinae</taxon>
        <taxon>Popillia</taxon>
    </lineage>
</organism>
<feature type="transmembrane region" description="Helical" evidence="5">
    <location>
        <begin position="96"/>
        <end position="117"/>
    </location>
</feature>
<dbReference type="SUPFAM" id="SSF48652">
    <property type="entry name" value="Tetraspanin"/>
    <property type="match status" value="1"/>
</dbReference>
<evidence type="ECO:0000256" key="5">
    <source>
        <dbReference type="SAM" id="Phobius"/>
    </source>
</evidence>
<evidence type="ECO:0000256" key="1">
    <source>
        <dbReference type="ARBA" id="ARBA00004141"/>
    </source>
</evidence>
<evidence type="ECO:0000313" key="7">
    <source>
        <dbReference type="Proteomes" id="UP001458880"/>
    </source>
</evidence>
<sequence>MPFFTDSWKAILLGISTIFLIAGIGITGIGIWGTLDLSSSIEITIFWIDFSITEIYQEPKLGVIGKAFLILGPVITAISFTGFWGAKNERKWMLKLYTVLLIVILLLQIVIGICFICNIKNGQSFLPEGPWDVAEAEEHTKYIDTIQKSLKCCGYYDPSEMRKFAGTYPASCCNKYRTFLSVNEIAICQPYKTGCSYKYVSYIKIGGLIYGAFIGFQVWCIVAATIVLYSIKKGYVSYTILSQIIVR</sequence>
<keyword evidence="4 5" id="KW-0472">Membrane</keyword>
<dbReference type="Gene3D" id="1.10.1450.10">
    <property type="entry name" value="Tetraspanin"/>
    <property type="match status" value="1"/>
</dbReference>
<dbReference type="EMBL" id="JASPKY010000471">
    <property type="protein sequence ID" value="KAK9695738.1"/>
    <property type="molecule type" value="Genomic_DNA"/>
</dbReference>
<keyword evidence="7" id="KW-1185">Reference proteome</keyword>
<comment type="caution">
    <text evidence="6">The sequence shown here is derived from an EMBL/GenBank/DDBJ whole genome shotgun (WGS) entry which is preliminary data.</text>
</comment>
<gene>
    <name evidence="6" type="ORF">QE152_g32352</name>
</gene>
<keyword evidence="3 5" id="KW-1133">Transmembrane helix</keyword>
<dbReference type="InterPro" id="IPR008952">
    <property type="entry name" value="Tetraspanin_EC2_sf"/>
</dbReference>
<name>A0AAW1IZT1_POPJA</name>
<feature type="transmembrane region" description="Helical" evidence="5">
    <location>
        <begin position="12"/>
        <end position="33"/>
    </location>
</feature>
<proteinExistence type="predicted"/>
<evidence type="ECO:0000313" key="6">
    <source>
        <dbReference type="EMBL" id="KAK9695738.1"/>
    </source>
</evidence>
<dbReference type="PRINTS" id="PR00259">
    <property type="entry name" value="TMFOUR"/>
</dbReference>
<accession>A0AAW1IZT1</accession>
<dbReference type="PANTHER" id="PTHR19282:SF544">
    <property type="entry name" value="TETRASPANIN"/>
    <property type="match status" value="1"/>
</dbReference>
<evidence type="ECO:0000256" key="3">
    <source>
        <dbReference type="ARBA" id="ARBA00022989"/>
    </source>
</evidence>
<dbReference type="CDD" id="cd03127">
    <property type="entry name" value="tetraspanin_LEL"/>
    <property type="match status" value="1"/>
</dbReference>
<dbReference type="InterPro" id="IPR018499">
    <property type="entry name" value="Tetraspanin/Peripherin"/>
</dbReference>
<dbReference type="Pfam" id="PF00335">
    <property type="entry name" value="Tetraspanin"/>
    <property type="match status" value="1"/>
</dbReference>
<dbReference type="Proteomes" id="UP001458880">
    <property type="component" value="Unassembled WGS sequence"/>
</dbReference>
<comment type="subcellular location">
    <subcellularLocation>
        <location evidence="1">Membrane</location>
        <topology evidence="1">Multi-pass membrane protein</topology>
    </subcellularLocation>
</comment>
<protein>
    <submittedName>
        <fullName evidence="6">Tetraspanin family</fullName>
    </submittedName>
</protein>